<gene>
    <name evidence="1" type="ORF">BJ212DRAFT_1306154</name>
</gene>
<dbReference type="RefSeq" id="XP_041185403.1">
    <property type="nucleotide sequence ID" value="XM_041333800.1"/>
</dbReference>
<dbReference type="Proteomes" id="UP000807769">
    <property type="component" value="Unassembled WGS sequence"/>
</dbReference>
<reference evidence="1" key="1">
    <citation type="journal article" date="2020" name="New Phytol.">
        <title>Comparative genomics reveals dynamic genome evolution in host specialist ectomycorrhizal fungi.</title>
        <authorList>
            <person name="Lofgren L.A."/>
            <person name="Nguyen N.H."/>
            <person name="Vilgalys R."/>
            <person name="Ruytinx J."/>
            <person name="Liao H.L."/>
            <person name="Branco S."/>
            <person name="Kuo A."/>
            <person name="LaButti K."/>
            <person name="Lipzen A."/>
            <person name="Andreopoulos W."/>
            <person name="Pangilinan J."/>
            <person name="Riley R."/>
            <person name="Hundley H."/>
            <person name="Na H."/>
            <person name="Barry K."/>
            <person name="Grigoriev I.V."/>
            <person name="Stajich J.E."/>
            <person name="Kennedy P.G."/>
        </authorList>
    </citation>
    <scope>NUCLEOTIDE SEQUENCE</scope>
    <source>
        <strain evidence="1">MN1</strain>
    </source>
</reference>
<proteinExistence type="predicted"/>
<accession>A0A9P7IY51</accession>
<sequence>MKAKMSDAMTEIWGVWYIKMQKSCAVLTGIDEVFLVDKHDSTISDYTPSGDSEADTDMDADDDLQEPESVIQFLSAEIPTFVSMLEVKRYDFPLTKPTWPHISASKLMQKTGPSLSKQIVGTKGPCDFHDKKSAQDRWSYHCKGSVCM</sequence>
<protein>
    <submittedName>
        <fullName evidence="1">Uncharacterized protein</fullName>
    </submittedName>
</protein>
<name>A0A9P7IY51_9AGAM</name>
<organism evidence="1 2">
    <name type="scientific">Suillus subaureus</name>
    <dbReference type="NCBI Taxonomy" id="48587"/>
    <lineage>
        <taxon>Eukaryota</taxon>
        <taxon>Fungi</taxon>
        <taxon>Dikarya</taxon>
        <taxon>Basidiomycota</taxon>
        <taxon>Agaricomycotina</taxon>
        <taxon>Agaricomycetes</taxon>
        <taxon>Agaricomycetidae</taxon>
        <taxon>Boletales</taxon>
        <taxon>Suillineae</taxon>
        <taxon>Suillaceae</taxon>
        <taxon>Suillus</taxon>
    </lineage>
</organism>
<dbReference type="EMBL" id="JABBWG010000240">
    <property type="protein sequence ID" value="KAG1796853.1"/>
    <property type="molecule type" value="Genomic_DNA"/>
</dbReference>
<evidence type="ECO:0000313" key="2">
    <source>
        <dbReference type="Proteomes" id="UP000807769"/>
    </source>
</evidence>
<dbReference type="AlphaFoldDB" id="A0A9P7IY51"/>
<dbReference type="GeneID" id="64627817"/>
<evidence type="ECO:0000313" key="1">
    <source>
        <dbReference type="EMBL" id="KAG1796853.1"/>
    </source>
</evidence>
<keyword evidence="2" id="KW-1185">Reference proteome</keyword>
<comment type="caution">
    <text evidence="1">The sequence shown here is derived from an EMBL/GenBank/DDBJ whole genome shotgun (WGS) entry which is preliminary data.</text>
</comment>